<accession>A0A6P3VBJ9</accession>
<dbReference type="CTD" id="220382"/>
<gene>
    <name evidence="3" type="primary">Fam181b</name>
</gene>
<evidence type="ECO:0000313" key="3">
    <source>
        <dbReference type="RefSeq" id="XP_012370487.1"/>
    </source>
</evidence>
<dbReference type="RefSeq" id="XP_012370487.1">
    <property type="nucleotide sequence ID" value="XM_012515033.2"/>
</dbReference>
<feature type="compositionally biased region" description="Low complexity" evidence="1">
    <location>
        <begin position="246"/>
        <end position="258"/>
    </location>
</feature>
<reference evidence="3" key="1">
    <citation type="submission" date="2025-08" db="UniProtKB">
        <authorList>
            <consortium name="RefSeq"/>
        </authorList>
    </citation>
    <scope>IDENTIFICATION</scope>
</reference>
<feature type="region of interest" description="Disordered" evidence="1">
    <location>
        <begin position="208"/>
        <end position="306"/>
    </location>
</feature>
<name>A0A6P3VBJ9_OCTDE</name>
<dbReference type="InParanoid" id="A0A6P3VBJ9"/>
<dbReference type="PANTHER" id="PTHR33766:SF2">
    <property type="entry name" value="PROTEIN FAM181B"/>
    <property type="match status" value="1"/>
</dbReference>
<sequence length="306" mass="31125">MAVQAALLRAHPFAPFGFGGAPDGLGGAFGAADGGCCFEEDERAASAAEATRELLSFIDSASSNIKLALDKPGKSRRKVNHRKYLQKQIKRCGGLAGAAPPPPAPDGAAKVPLRARKLPASFFTEPARAGPSGPSLGELEPGAAELLELLGPDYGADPEAGVLLAAEPLDVFPAAGLRASLELEPGLFEPPAVVGSLLYPEPWGAPGCPPAGKPPLAAARGGLSPSESLRPLYPATAADSAGEDGPGPAAAFAPFFPDCAPPPPPPPPHQASYDFSASYSRSPYPGLWRPDGAWDGAPGEPGVHPD</sequence>
<keyword evidence="2" id="KW-1185">Reference proteome</keyword>
<dbReference type="OrthoDB" id="5981837at2759"/>
<dbReference type="Pfam" id="PF15238">
    <property type="entry name" value="TEADIR3"/>
    <property type="match status" value="1"/>
</dbReference>
<evidence type="ECO:0000256" key="1">
    <source>
        <dbReference type="SAM" id="MobiDB-lite"/>
    </source>
</evidence>
<dbReference type="InterPro" id="IPR053819">
    <property type="entry name" value="TEADIR3_omega_loop"/>
</dbReference>
<protein>
    <submittedName>
        <fullName evidence="3">Protein FAM181B</fullName>
    </submittedName>
</protein>
<dbReference type="InterPro" id="IPR029359">
    <property type="entry name" value="FAM181"/>
</dbReference>
<dbReference type="AlphaFoldDB" id="A0A6P3VBJ9"/>
<feature type="compositionally biased region" description="Pro residues" evidence="1">
    <location>
        <begin position="259"/>
        <end position="269"/>
    </location>
</feature>
<evidence type="ECO:0000313" key="2">
    <source>
        <dbReference type="Proteomes" id="UP000515203"/>
    </source>
</evidence>
<dbReference type="Proteomes" id="UP000515203">
    <property type="component" value="Unplaced"/>
</dbReference>
<organism evidence="2 3">
    <name type="scientific">Octodon degus</name>
    <name type="common">Degu</name>
    <name type="synonym">Sciurus degus</name>
    <dbReference type="NCBI Taxonomy" id="10160"/>
    <lineage>
        <taxon>Eukaryota</taxon>
        <taxon>Metazoa</taxon>
        <taxon>Chordata</taxon>
        <taxon>Craniata</taxon>
        <taxon>Vertebrata</taxon>
        <taxon>Euteleostomi</taxon>
        <taxon>Mammalia</taxon>
        <taxon>Eutheria</taxon>
        <taxon>Euarchontoglires</taxon>
        <taxon>Glires</taxon>
        <taxon>Rodentia</taxon>
        <taxon>Hystricomorpha</taxon>
        <taxon>Octodontidae</taxon>
        <taxon>Octodon</taxon>
    </lineage>
</organism>
<dbReference type="PANTHER" id="PTHR33766">
    <property type="entry name" value="PROTEIN FAM181B"/>
    <property type="match status" value="1"/>
</dbReference>
<dbReference type="GeneID" id="101575037"/>
<proteinExistence type="predicted"/>